<evidence type="ECO:0000313" key="2">
    <source>
        <dbReference type="EMBL" id="KZP10614.1"/>
    </source>
</evidence>
<name>A0A165ZHW4_9AGAM</name>
<evidence type="ECO:0000313" key="3">
    <source>
        <dbReference type="Proteomes" id="UP000076532"/>
    </source>
</evidence>
<dbReference type="InterPro" id="IPR000210">
    <property type="entry name" value="BTB/POZ_dom"/>
</dbReference>
<dbReference type="InterPro" id="IPR011333">
    <property type="entry name" value="SKP1/BTB/POZ_sf"/>
</dbReference>
<dbReference type="PROSITE" id="PS50097">
    <property type="entry name" value="BTB"/>
    <property type="match status" value="1"/>
</dbReference>
<dbReference type="EMBL" id="KV417676">
    <property type="protein sequence ID" value="KZP10614.1"/>
    <property type="molecule type" value="Genomic_DNA"/>
</dbReference>
<dbReference type="Proteomes" id="UP000076532">
    <property type="component" value="Unassembled WGS sequence"/>
</dbReference>
<dbReference type="SMART" id="SM00225">
    <property type="entry name" value="BTB"/>
    <property type="match status" value="1"/>
</dbReference>
<dbReference type="AlphaFoldDB" id="A0A165ZHW4"/>
<proteinExistence type="predicted"/>
<dbReference type="Gene3D" id="3.30.710.10">
    <property type="entry name" value="Potassium Channel Kv1.1, Chain A"/>
    <property type="match status" value="1"/>
</dbReference>
<protein>
    <recommendedName>
        <fullName evidence="1">BTB domain-containing protein</fullName>
    </recommendedName>
</protein>
<gene>
    <name evidence="2" type="ORF">FIBSPDRAFT_838317</name>
</gene>
<reference evidence="2 3" key="1">
    <citation type="journal article" date="2016" name="Mol. Biol. Evol.">
        <title>Comparative Genomics of Early-Diverging Mushroom-Forming Fungi Provides Insights into the Origins of Lignocellulose Decay Capabilities.</title>
        <authorList>
            <person name="Nagy L.G."/>
            <person name="Riley R."/>
            <person name="Tritt A."/>
            <person name="Adam C."/>
            <person name="Daum C."/>
            <person name="Floudas D."/>
            <person name="Sun H."/>
            <person name="Yadav J.S."/>
            <person name="Pangilinan J."/>
            <person name="Larsson K.H."/>
            <person name="Matsuura K."/>
            <person name="Barry K."/>
            <person name="Labutti K."/>
            <person name="Kuo R."/>
            <person name="Ohm R.A."/>
            <person name="Bhattacharya S.S."/>
            <person name="Shirouzu T."/>
            <person name="Yoshinaga Y."/>
            <person name="Martin F.M."/>
            <person name="Grigoriev I.V."/>
            <person name="Hibbett D.S."/>
        </authorList>
    </citation>
    <scope>NUCLEOTIDE SEQUENCE [LARGE SCALE GENOMIC DNA]</scope>
    <source>
        <strain evidence="2 3">CBS 109695</strain>
    </source>
</reference>
<feature type="domain" description="BTB" evidence="1">
    <location>
        <begin position="24"/>
        <end position="95"/>
    </location>
</feature>
<organism evidence="2 3">
    <name type="scientific">Athelia psychrophila</name>
    <dbReference type="NCBI Taxonomy" id="1759441"/>
    <lineage>
        <taxon>Eukaryota</taxon>
        <taxon>Fungi</taxon>
        <taxon>Dikarya</taxon>
        <taxon>Basidiomycota</taxon>
        <taxon>Agaricomycotina</taxon>
        <taxon>Agaricomycetes</taxon>
        <taxon>Agaricomycetidae</taxon>
        <taxon>Atheliales</taxon>
        <taxon>Atheliaceae</taxon>
        <taxon>Athelia</taxon>
    </lineage>
</organism>
<accession>A0A165ZHW4</accession>
<dbReference type="OrthoDB" id="3027208at2759"/>
<evidence type="ECO:0000259" key="1">
    <source>
        <dbReference type="PROSITE" id="PS50097"/>
    </source>
</evidence>
<sequence>MASISEFDEPQVYPKRSDPWFSDGNIILETEGTQFKVYQGILAANSSIFGDLFNIGQGDPEHVLEGCHVVQLSDKAEDLRIVLHSLHDCTILKDHVAMDKKIPVNVLIAYLRLGRKYDIAHLSEIAMSKLDLEYPTTLEARRRIIASSSIPWPRFIDIDRTKREYFLMVNIIREHDILKYLPSALFVCAAANPNDPREEKTWSLFSINPAVNNDERYMSLMDHLACMRGQKIIGQLLFDETFSWMKSGHCPCGRPQCAEYKNSLLLQYVFPINIGWAVAAWDPKWECKLCPECITLCKDCTTRGAQNAWNQLPSIFGLPAWGKLTGTWYVCFWSSMILLTGSC</sequence>
<keyword evidence="3" id="KW-1185">Reference proteome</keyword>